<accession>A0A5E8CJ02</accession>
<dbReference type="EMBL" id="CABVLZ010000004">
    <property type="protein sequence ID" value="VVU95363.1"/>
    <property type="molecule type" value="Genomic_DNA"/>
</dbReference>
<proteinExistence type="predicted"/>
<protein>
    <submittedName>
        <fullName evidence="1">Uncharacterized protein</fullName>
    </submittedName>
</protein>
<gene>
    <name evidence="1" type="ORF">CPAV1605_1114</name>
</gene>
<name>A0A5E8CJ02_9ZZZZ</name>
<organism evidence="1">
    <name type="scientific">seawater metagenome</name>
    <dbReference type="NCBI Taxonomy" id="1561972"/>
    <lineage>
        <taxon>unclassified sequences</taxon>
        <taxon>metagenomes</taxon>
        <taxon>ecological metagenomes</taxon>
    </lineage>
</organism>
<reference evidence="1" key="1">
    <citation type="submission" date="2019-09" db="EMBL/GenBank/DDBJ databases">
        <authorList>
            <person name="Needham M D."/>
        </authorList>
    </citation>
    <scope>NUCLEOTIDE SEQUENCE</scope>
</reference>
<sequence length="91" mass="10948">MTSINQSIQEKTVVLDKITKLLEQIKLEQNKIALEIEQEKLNQTFKIKKQESRKENFDVVSISRPIYWPDRGYYENISKDKYFETCYNKII</sequence>
<evidence type="ECO:0000313" key="1">
    <source>
        <dbReference type="EMBL" id="VVU95363.1"/>
    </source>
</evidence>
<dbReference type="AlphaFoldDB" id="A0A5E8CJ02"/>